<dbReference type="Pfam" id="PF00413">
    <property type="entry name" value="Peptidase_M10"/>
    <property type="match status" value="1"/>
</dbReference>
<dbReference type="Proteomes" id="UP000182719">
    <property type="component" value="Unassembled WGS sequence"/>
</dbReference>
<sequence>MTPISSLRLSWRRLWLAAFLLFTPAAWASTQMALDVPALTQGADWVVQGRVLRTQPHWIPGTGRLVTTVEVSVGEVLKGTVTHPSVQVLLPGGTLGGIRQHVSGAPAFAPSEEVVVFLKQGSEGPHLVGLSQGSFRVLRSAPDGHVKATSMLAADLQLIDPLSLQPVSPAPRTVDLQTLRKEVLAVAAAEDSPALQPFQSSPGEDGPVPFVRTRVPQEPGAGEEHCLWWPGGSTLTFHQQVCMPGEPDCAARQAAVALALKRWDDALVACASLRLADGPATSSRQVGYSPGGTNENIIVLRDRTCTQPEEPDCWEHHAETLALTTVTFRMPSGEVLDADIELAPWAFVPNSPLSLQGVVTHELGHALGLDHSPDSRSTMYATVTPGEPPRLTLDEGSQQALCTIYPSGAPAVDCGQQVQEQPLRPGDSGCGVATGGGMPALVAGGVLLALRRRRSRSTP</sequence>
<keyword evidence="3" id="KW-0378">Hydrolase</keyword>
<evidence type="ECO:0000313" key="9">
    <source>
        <dbReference type="Proteomes" id="UP000182719"/>
    </source>
</evidence>
<dbReference type="GO" id="GO:0031012">
    <property type="term" value="C:extracellular matrix"/>
    <property type="evidence" value="ECO:0007669"/>
    <property type="project" value="InterPro"/>
</dbReference>
<evidence type="ECO:0000256" key="6">
    <source>
        <dbReference type="SAM" id="SignalP"/>
    </source>
</evidence>
<evidence type="ECO:0000256" key="3">
    <source>
        <dbReference type="ARBA" id="ARBA00022801"/>
    </source>
</evidence>
<dbReference type="SUPFAM" id="SSF55486">
    <property type="entry name" value="Metalloproteases ('zincins'), catalytic domain"/>
    <property type="match status" value="1"/>
</dbReference>
<evidence type="ECO:0000256" key="2">
    <source>
        <dbReference type="ARBA" id="ARBA00022723"/>
    </source>
</evidence>
<evidence type="ECO:0000256" key="4">
    <source>
        <dbReference type="ARBA" id="ARBA00022833"/>
    </source>
</evidence>
<gene>
    <name evidence="8" type="ORF">SAMN05444354_10219</name>
</gene>
<feature type="chain" id="PRO_5010162068" evidence="6">
    <location>
        <begin position="29"/>
        <end position="459"/>
    </location>
</feature>
<evidence type="ECO:0000259" key="7">
    <source>
        <dbReference type="Pfam" id="PF00413"/>
    </source>
</evidence>
<accession>A0A1H7ITP8</accession>
<evidence type="ECO:0000256" key="5">
    <source>
        <dbReference type="SAM" id="Phobius"/>
    </source>
</evidence>
<dbReference type="AlphaFoldDB" id="A0A1H7ITP8"/>
<feature type="signal peptide" evidence="6">
    <location>
        <begin position="1"/>
        <end position="28"/>
    </location>
</feature>
<organism evidence="8 9">
    <name type="scientific">Stigmatella aurantiaca</name>
    <dbReference type="NCBI Taxonomy" id="41"/>
    <lineage>
        <taxon>Bacteria</taxon>
        <taxon>Pseudomonadati</taxon>
        <taxon>Myxococcota</taxon>
        <taxon>Myxococcia</taxon>
        <taxon>Myxococcales</taxon>
        <taxon>Cystobacterineae</taxon>
        <taxon>Archangiaceae</taxon>
        <taxon>Stigmatella</taxon>
    </lineage>
</organism>
<proteinExistence type="predicted"/>
<feature type="transmembrane region" description="Helical" evidence="5">
    <location>
        <begin position="431"/>
        <end position="450"/>
    </location>
</feature>
<dbReference type="InterPro" id="IPR001818">
    <property type="entry name" value="Pept_M10_metallopeptidase"/>
</dbReference>
<dbReference type="Gene3D" id="3.40.390.10">
    <property type="entry name" value="Collagenase (Catalytic Domain)"/>
    <property type="match status" value="1"/>
</dbReference>
<keyword evidence="9" id="KW-1185">Reference proteome</keyword>
<dbReference type="InterPro" id="IPR024079">
    <property type="entry name" value="MetalloPept_cat_dom_sf"/>
</dbReference>
<keyword evidence="5" id="KW-1133">Transmembrane helix</keyword>
<evidence type="ECO:0000313" key="8">
    <source>
        <dbReference type="EMBL" id="SEK65883.1"/>
    </source>
</evidence>
<keyword evidence="1" id="KW-0645">Protease</keyword>
<name>A0A1H7ITP8_STIAU</name>
<feature type="domain" description="Peptidase M10 metallopeptidase" evidence="7">
    <location>
        <begin position="345"/>
        <end position="405"/>
    </location>
</feature>
<dbReference type="GO" id="GO:0008270">
    <property type="term" value="F:zinc ion binding"/>
    <property type="evidence" value="ECO:0007669"/>
    <property type="project" value="InterPro"/>
</dbReference>
<keyword evidence="5" id="KW-0472">Membrane</keyword>
<dbReference type="EMBL" id="FOAP01000002">
    <property type="protein sequence ID" value="SEK65883.1"/>
    <property type="molecule type" value="Genomic_DNA"/>
</dbReference>
<keyword evidence="4" id="KW-0862">Zinc</keyword>
<reference evidence="9" key="1">
    <citation type="submission" date="2016-10" db="EMBL/GenBank/DDBJ databases">
        <authorList>
            <person name="Varghese N."/>
            <person name="Submissions S."/>
        </authorList>
    </citation>
    <scope>NUCLEOTIDE SEQUENCE [LARGE SCALE GENOMIC DNA]</scope>
    <source>
        <strain evidence="9">DSM 17044</strain>
    </source>
</reference>
<keyword evidence="6" id="KW-0732">Signal</keyword>
<dbReference type="GO" id="GO:0006508">
    <property type="term" value="P:proteolysis"/>
    <property type="evidence" value="ECO:0007669"/>
    <property type="project" value="UniProtKB-KW"/>
</dbReference>
<evidence type="ECO:0000256" key="1">
    <source>
        <dbReference type="ARBA" id="ARBA00022670"/>
    </source>
</evidence>
<dbReference type="GO" id="GO:0004222">
    <property type="term" value="F:metalloendopeptidase activity"/>
    <property type="evidence" value="ECO:0007669"/>
    <property type="project" value="InterPro"/>
</dbReference>
<keyword evidence="2" id="KW-0479">Metal-binding</keyword>
<keyword evidence="5" id="KW-0812">Transmembrane</keyword>
<protein>
    <submittedName>
        <fullName evidence="8">Matrixin</fullName>
    </submittedName>
</protein>